<sequence length="56" mass="5829">MTIVFSIPGDLAAAMRALLPFLEPIALAIAGAFGAGVWTQLGLDIGFRLARRALCA</sequence>
<dbReference type="EMBL" id="JBHLZP010000552">
    <property type="protein sequence ID" value="MFB9838652.1"/>
    <property type="molecule type" value="Genomic_DNA"/>
</dbReference>
<keyword evidence="1" id="KW-0472">Membrane</keyword>
<keyword evidence="1" id="KW-0812">Transmembrane</keyword>
<proteinExistence type="predicted"/>
<dbReference type="RefSeq" id="WP_378211692.1">
    <property type="nucleotide sequence ID" value="NZ_JBHLZP010000552.1"/>
</dbReference>
<evidence type="ECO:0000313" key="3">
    <source>
        <dbReference type="Proteomes" id="UP001589627"/>
    </source>
</evidence>
<keyword evidence="1" id="KW-1133">Transmembrane helix</keyword>
<evidence type="ECO:0000256" key="1">
    <source>
        <dbReference type="SAM" id="Phobius"/>
    </source>
</evidence>
<protein>
    <submittedName>
        <fullName evidence="2">Uncharacterized protein</fullName>
    </submittedName>
</protein>
<reference evidence="2 3" key="1">
    <citation type="submission" date="2024-09" db="EMBL/GenBank/DDBJ databases">
        <authorList>
            <person name="Sun Q."/>
            <person name="Mori K."/>
        </authorList>
    </citation>
    <scope>NUCLEOTIDE SEQUENCE [LARGE SCALE GENOMIC DNA]</scope>
    <source>
        <strain evidence="2 3">TBRC 0563</strain>
    </source>
</reference>
<dbReference type="Proteomes" id="UP001589627">
    <property type="component" value="Unassembled WGS sequence"/>
</dbReference>
<gene>
    <name evidence="2" type="ORF">ACFFNX_41540</name>
</gene>
<comment type="caution">
    <text evidence="2">The sequence shown here is derived from an EMBL/GenBank/DDBJ whole genome shotgun (WGS) entry which is preliminary data.</text>
</comment>
<feature type="transmembrane region" description="Helical" evidence="1">
    <location>
        <begin position="25"/>
        <end position="43"/>
    </location>
</feature>
<accession>A0ABV5YXE0</accession>
<keyword evidence="3" id="KW-1185">Reference proteome</keyword>
<evidence type="ECO:0000313" key="2">
    <source>
        <dbReference type="EMBL" id="MFB9838652.1"/>
    </source>
</evidence>
<name>A0ABV5YXE0_9ACTN</name>
<organism evidence="2 3">
    <name type="scientific">Actinoallomurus acaciae</name>
    <dbReference type="NCBI Taxonomy" id="502577"/>
    <lineage>
        <taxon>Bacteria</taxon>
        <taxon>Bacillati</taxon>
        <taxon>Actinomycetota</taxon>
        <taxon>Actinomycetes</taxon>
        <taxon>Streptosporangiales</taxon>
        <taxon>Thermomonosporaceae</taxon>
        <taxon>Actinoallomurus</taxon>
    </lineage>
</organism>